<dbReference type="OrthoDB" id="10250783at2759"/>
<dbReference type="Pfam" id="PF00675">
    <property type="entry name" value="Peptidase_M16"/>
    <property type="match status" value="1"/>
</dbReference>
<evidence type="ECO:0000259" key="11">
    <source>
        <dbReference type="SMART" id="SM01264"/>
    </source>
</evidence>
<keyword evidence="8" id="KW-0862">Zinc</keyword>
<evidence type="ECO:0000256" key="6">
    <source>
        <dbReference type="ARBA" id="ARBA00022723"/>
    </source>
</evidence>
<dbReference type="GO" id="GO:0016485">
    <property type="term" value="P:protein processing"/>
    <property type="evidence" value="ECO:0007669"/>
    <property type="project" value="TreeGrafter"/>
</dbReference>
<comment type="cofactor">
    <cofactor evidence="1">
        <name>Zn(2+)</name>
        <dbReference type="ChEBI" id="CHEBI:29105"/>
    </cofactor>
</comment>
<dbReference type="InterPro" id="IPR007863">
    <property type="entry name" value="Peptidase_M16_C"/>
</dbReference>
<name>A0A7R9LHW6_9ACAR</name>
<dbReference type="InterPro" id="IPR011249">
    <property type="entry name" value="Metalloenz_LuxS/M16"/>
</dbReference>
<dbReference type="InterPro" id="IPR055130">
    <property type="entry name" value="PreP_C"/>
</dbReference>
<keyword evidence="9" id="KW-0482">Metalloprotease</keyword>
<dbReference type="EMBL" id="OC915805">
    <property type="protein sequence ID" value="CAD7642016.1"/>
    <property type="molecule type" value="Genomic_DNA"/>
</dbReference>
<dbReference type="Pfam" id="PF08367">
    <property type="entry name" value="M16C_assoc"/>
    <property type="match status" value="2"/>
</dbReference>
<dbReference type="InterPro" id="IPR011765">
    <property type="entry name" value="Pept_M16_N"/>
</dbReference>
<keyword evidence="10" id="KW-0496">Mitochondrion</keyword>
<evidence type="ECO:0000256" key="3">
    <source>
        <dbReference type="ARBA" id="ARBA00007575"/>
    </source>
</evidence>
<evidence type="ECO:0000256" key="9">
    <source>
        <dbReference type="ARBA" id="ARBA00023049"/>
    </source>
</evidence>
<sequence>MLKFGKHFKSISRLKAANYGLSHGLRHHSSGASAALSLNRSLKVGHNLHGYQVQAIEDVPELCLSAYLLTHVKSGAQHLHLYREDTNNLFGVSLRTTPTDSTGVAHILEHLSLCGSHQFPCRDPFMKMLSRSLATFMNAFTSPDNTMYPFSTQNTKDFNNLMSIYLDAVFFPRLRRLDFNQEGWRLEHHDINDPNSEIGFKGVVFNEMKGYFSTPAAIYSRKLQNHLFPSNTYANESGGDPLAIPDLTYEALKEFHSRHYHPSNARFITYGNFPLESHLAFINDYVLSRFTFNEDYSRSSQVPDQPKWSKPVHEFIESQPDPMVPFPDKQTTVSVNFMLEDITNTHENFTLAILCSLLMDGPNALLANTYANESGGDPLAIPDLTYEALKEFHSRHYHPSNARFITYGNFPLESHLAFINDYVLSRFTFNEDYSRSSQVPDQPKWSKPVHTFIESQPDPYQGKGLFETSEDYLPGLRALYQALIESGLGSDFSPNSGFANHTKQSFFSIGLQGIAKNQVNYVIKAVDTALKNAINDGFPEERIEAILHRVELQTKHQTSNYGLGLMMNLNPLWTHGGNPLVGLRVNEHVNTFRAQLKQNPKFLTNKIKERFISNTHRLVLEMNPSEEYENNLKEKEQKLLNEKLSKLSEKDLKEIYENGLELDRIQKNKDDVSVLPTLSVKKDISRRFNATAIETTQILNADIQWSAQPTNGITYFNAILKPKANSFPHHLVPYLPVFSQVVTNNPRPLDLALVGYLKLEMLFPEVISSHCLDKNIDQMFRLWTDIFNRIRFDDDYDHLLQLIRMCSAEMNQSLPYHGHRYAMNRSASSLGGAFKYRELTSGLSSVSHFRSLASLEDCKPIVQNLKSIASLLLNADSIRCSINAEAPTIRPSLQTVERFIQSINKSSETSPQTESLNVNIPAVEPTLSEHHVFPFGANYLANRFIEVALHSLFPPRMPPPRLESRPPRILMNSYRDPNVDQTINAFNSSAEWLSDQNNYSDQDVDEAKLSVFQDVDHPIMPSEQGLECFVNGITDQMKHDYRMRLLDVTKTDIEEVAQRYLVNETSKSGVILIGPRNDRTVSDAKWLVTEEKPNA</sequence>
<evidence type="ECO:0000256" key="10">
    <source>
        <dbReference type="ARBA" id="ARBA00023128"/>
    </source>
</evidence>
<dbReference type="Gene3D" id="3.30.830.10">
    <property type="entry name" value="Metalloenzyme, LuxS/M16 peptidase-like"/>
    <property type="match status" value="6"/>
</dbReference>
<dbReference type="GO" id="GO:0005759">
    <property type="term" value="C:mitochondrial matrix"/>
    <property type="evidence" value="ECO:0007669"/>
    <property type="project" value="TreeGrafter"/>
</dbReference>
<evidence type="ECO:0000256" key="2">
    <source>
        <dbReference type="ARBA" id="ARBA00004173"/>
    </source>
</evidence>
<dbReference type="SUPFAM" id="SSF63411">
    <property type="entry name" value="LuxS/MPP-like metallohydrolase"/>
    <property type="match status" value="6"/>
</dbReference>
<keyword evidence="13" id="KW-1185">Reference proteome</keyword>
<protein>
    <recommendedName>
        <fullName evidence="4">Presequence protease, mitochondrial</fullName>
    </recommendedName>
</protein>
<evidence type="ECO:0000256" key="4">
    <source>
        <dbReference type="ARBA" id="ARBA00020167"/>
    </source>
</evidence>
<evidence type="ECO:0000313" key="13">
    <source>
        <dbReference type="Proteomes" id="UP000728032"/>
    </source>
</evidence>
<dbReference type="Pfam" id="PF05193">
    <property type="entry name" value="Peptidase_M16_C"/>
    <property type="match status" value="2"/>
</dbReference>
<keyword evidence="5" id="KW-0645">Protease</keyword>
<evidence type="ECO:0000256" key="7">
    <source>
        <dbReference type="ARBA" id="ARBA00022801"/>
    </source>
</evidence>
<evidence type="ECO:0000256" key="5">
    <source>
        <dbReference type="ARBA" id="ARBA00022670"/>
    </source>
</evidence>
<dbReference type="Pfam" id="PF22516">
    <property type="entry name" value="PreP_C"/>
    <property type="match status" value="1"/>
</dbReference>
<organism evidence="12">
    <name type="scientific">Oppiella nova</name>
    <dbReference type="NCBI Taxonomy" id="334625"/>
    <lineage>
        <taxon>Eukaryota</taxon>
        <taxon>Metazoa</taxon>
        <taxon>Ecdysozoa</taxon>
        <taxon>Arthropoda</taxon>
        <taxon>Chelicerata</taxon>
        <taxon>Arachnida</taxon>
        <taxon>Acari</taxon>
        <taxon>Acariformes</taxon>
        <taxon>Sarcoptiformes</taxon>
        <taxon>Oribatida</taxon>
        <taxon>Brachypylina</taxon>
        <taxon>Oppioidea</taxon>
        <taxon>Oppiidae</taxon>
        <taxon>Oppiella</taxon>
    </lineage>
</organism>
<accession>A0A7R9LHW6</accession>
<comment type="subcellular location">
    <subcellularLocation>
        <location evidence="2">Mitochondrion</location>
    </subcellularLocation>
</comment>
<dbReference type="GO" id="GO:0004222">
    <property type="term" value="F:metalloendopeptidase activity"/>
    <property type="evidence" value="ECO:0007669"/>
    <property type="project" value="TreeGrafter"/>
</dbReference>
<evidence type="ECO:0000313" key="12">
    <source>
        <dbReference type="EMBL" id="CAD7642016.1"/>
    </source>
</evidence>
<dbReference type="InterPro" id="IPR013578">
    <property type="entry name" value="Peptidase_M16C_assoc"/>
</dbReference>
<dbReference type="GO" id="GO:0046872">
    <property type="term" value="F:metal ion binding"/>
    <property type="evidence" value="ECO:0007669"/>
    <property type="project" value="UniProtKB-KW"/>
</dbReference>
<dbReference type="PANTHER" id="PTHR43016">
    <property type="entry name" value="PRESEQUENCE PROTEASE"/>
    <property type="match status" value="1"/>
</dbReference>
<dbReference type="SMART" id="SM01264">
    <property type="entry name" value="M16C_associated"/>
    <property type="match status" value="1"/>
</dbReference>
<dbReference type="PANTHER" id="PTHR43016:SF13">
    <property type="entry name" value="PRESEQUENCE PROTEASE, MITOCHONDRIAL"/>
    <property type="match status" value="1"/>
</dbReference>
<dbReference type="AlphaFoldDB" id="A0A7R9LHW6"/>
<comment type="similarity">
    <text evidence="3">Belongs to the peptidase M16 family. PreP subfamily.</text>
</comment>
<keyword evidence="7" id="KW-0378">Hydrolase</keyword>
<dbReference type="FunFam" id="3.30.830.10:FF:000011">
    <property type="entry name" value="Presequence protease, mitochondrial"/>
    <property type="match status" value="1"/>
</dbReference>
<gene>
    <name evidence="12" type="ORF">ONB1V03_LOCUS3375</name>
</gene>
<dbReference type="FunFam" id="3.30.830.10:FF:000009">
    <property type="entry name" value="Presequence protease, mitochondrial"/>
    <property type="match status" value="1"/>
</dbReference>
<evidence type="ECO:0000256" key="1">
    <source>
        <dbReference type="ARBA" id="ARBA00001947"/>
    </source>
</evidence>
<evidence type="ECO:0000256" key="8">
    <source>
        <dbReference type="ARBA" id="ARBA00022833"/>
    </source>
</evidence>
<keyword evidence="6" id="KW-0479">Metal-binding</keyword>
<reference evidence="12" key="1">
    <citation type="submission" date="2020-11" db="EMBL/GenBank/DDBJ databases">
        <authorList>
            <person name="Tran Van P."/>
        </authorList>
    </citation>
    <scope>NUCLEOTIDE SEQUENCE</scope>
</reference>
<feature type="domain" description="Peptidase M16C associated" evidence="11">
    <location>
        <begin position="622"/>
        <end position="852"/>
    </location>
</feature>
<dbReference type="EMBL" id="CAJPVJ010000980">
    <property type="protein sequence ID" value="CAG2163811.1"/>
    <property type="molecule type" value="Genomic_DNA"/>
</dbReference>
<proteinExistence type="inferred from homology"/>
<dbReference type="Proteomes" id="UP000728032">
    <property type="component" value="Unassembled WGS sequence"/>
</dbReference>